<dbReference type="EMBL" id="CP049257">
    <property type="protein sequence ID" value="QIG44497.1"/>
    <property type="molecule type" value="Genomic_DNA"/>
</dbReference>
<dbReference type="RefSeq" id="WP_165236023.1">
    <property type="nucleotide sequence ID" value="NZ_CP049257.1"/>
</dbReference>
<proteinExistence type="predicted"/>
<dbReference type="AlphaFoldDB" id="A0A6G6WH62"/>
<keyword evidence="2" id="KW-1133">Transmembrane helix</keyword>
<name>A0A6G6WH62_9ACTN</name>
<keyword evidence="2" id="KW-0472">Membrane</keyword>
<protein>
    <submittedName>
        <fullName evidence="3">Uncharacterized protein</fullName>
    </submittedName>
</protein>
<organism evidence="3 4">
    <name type="scientific">Nocardioides anomalus</name>
    <dbReference type="NCBI Taxonomy" id="2712223"/>
    <lineage>
        <taxon>Bacteria</taxon>
        <taxon>Bacillati</taxon>
        <taxon>Actinomycetota</taxon>
        <taxon>Actinomycetes</taxon>
        <taxon>Propionibacteriales</taxon>
        <taxon>Nocardioidaceae</taxon>
        <taxon>Nocardioides</taxon>
    </lineage>
</organism>
<feature type="region of interest" description="Disordered" evidence="1">
    <location>
        <begin position="89"/>
        <end position="127"/>
    </location>
</feature>
<evidence type="ECO:0000256" key="2">
    <source>
        <dbReference type="SAM" id="Phobius"/>
    </source>
</evidence>
<sequence>MSTDRFDFDHDDDLRALLRGGDPARVVPPADPAALASLLEDIMSADLDIRPETDEAPAARRRTPLTWLVAAAAAVVIAGAGGFAVSQLAGGDDSPTPSAGSTTSDSPAGTDTSADTSDDTIDGHAPLAGQTTSFEVADASARCAPPDPAILAQYPQAFEGQVTAISGDTVTLTATDVYAGDVGQTVQVSSSPVNVAALVKKTDFQVGGTYLVAVFDGQVSLCYGGPADQAAPLFEKAFVR</sequence>
<reference evidence="3 4" key="1">
    <citation type="submission" date="2020-02" db="EMBL/GenBank/DDBJ databases">
        <title>Full genome sequence of Nocardioides sp. R-3366.</title>
        <authorList>
            <person name="Im W.-T."/>
        </authorList>
    </citation>
    <scope>NUCLEOTIDE SEQUENCE [LARGE SCALE GENOMIC DNA]</scope>
    <source>
        <strain evidence="3 4">R-3366</strain>
    </source>
</reference>
<dbReference type="Proteomes" id="UP000502996">
    <property type="component" value="Chromosome"/>
</dbReference>
<evidence type="ECO:0000256" key="1">
    <source>
        <dbReference type="SAM" id="MobiDB-lite"/>
    </source>
</evidence>
<keyword evidence="4" id="KW-1185">Reference proteome</keyword>
<gene>
    <name evidence="3" type="ORF">G5V58_18450</name>
</gene>
<feature type="transmembrane region" description="Helical" evidence="2">
    <location>
        <begin position="65"/>
        <end position="85"/>
    </location>
</feature>
<accession>A0A6G6WH62</accession>
<keyword evidence="2" id="KW-0812">Transmembrane</keyword>
<evidence type="ECO:0000313" key="4">
    <source>
        <dbReference type="Proteomes" id="UP000502996"/>
    </source>
</evidence>
<dbReference type="KEGG" id="nano:G5V58_18450"/>
<feature type="compositionally biased region" description="Low complexity" evidence="1">
    <location>
        <begin position="92"/>
        <end position="115"/>
    </location>
</feature>
<evidence type="ECO:0000313" key="3">
    <source>
        <dbReference type="EMBL" id="QIG44497.1"/>
    </source>
</evidence>